<comment type="subcellular location">
    <subcellularLocation>
        <location evidence="1">Cell inner membrane</location>
        <topology evidence="1">Single-pass type II membrane protein</topology>
        <orientation evidence="1">Periplasmic side</orientation>
    </subcellularLocation>
</comment>
<evidence type="ECO:0000256" key="6">
    <source>
        <dbReference type="ARBA" id="ARBA00023136"/>
    </source>
</evidence>
<evidence type="ECO:0000256" key="1">
    <source>
        <dbReference type="ARBA" id="ARBA00004382"/>
    </source>
</evidence>
<dbReference type="SUPFAM" id="SSF54534">
    <property type="entry name" value="FKBP-like"/>
    <property type="match status" value="1"/>
</dbReference>
<keyword evidence="4 12" id="KW-0812">Transmembrane</keyword>
<keyword evidence="3" id="KW-0997">Cell inner membrane</keyword>
<keyword evidence="11" id="KW-0697">Rotamase</keyword>
<evidence type="ECO:0000256" key="11">
    <source>
        <dbReference type="PROSITE-ProRule" id="PRU00278"/>
    </source>
</evidence>
<dbReference type="Pfam" id="PF00639">
    <property type="entry name" value="Rotamase"/>
    <property type="match status" value="1"/>
</dbReference>
<gene>
    <name evidence="14" type="ORF">ACFO3Q_02420</name>
</gene>
<dbReference type="InterPro" id="IPR000297">
    <property type="entry name" value="PPIase_PpiC"/>
</dbReference>
<keyword evidence="2" id="KW-1003">Cell membrane</keyword>
<accession>A0ABV9NJA1</accession>
<keyword evidence="6 12" id="KW-0472">Membrane</keyword>
<dbReference type="PROSITE" id="PS01096">
    <property type="entry name" value="PPIC_PPIASE_1"/>
    <property type="match status" value="1"/>
</dbReference>
<keyword evidence="15" id="KW-1185">Reference proteome</keyword>
<evidence type="ECO:0000256" key="2">
    <source>
        <dbReference type="ARBA" id="ARBA00022475"/>
    </source>
</evidence>
<dbReference type="InterPro" id="IPR052029">
    <property type="entry name" value="PpiD_chaperone"/>
</dbReference>
<organism evidence="14 15">
    <name type="scientific">Coralloluteibacterium thermophilum</name>
    <dbReference type="NCBI Taxonomy" id="2707049"/>
    <lineage>
        <taxon>Bacteria</taxon>
        <taxon>Pseudomonadati</taxon>
        <taxon>Pseudomonadota</taxon>
        <taxon>Gammaproteobacteria</taxon>
        <taxon>Lysobacterales</taxon>
        <taxon>Lysobacteraceae</taxon>
        <taxon>Coralloluteibacterium</taxon>
    </lineage>
</organism>
<dbReference type="SUPFAM" id="SSF109998">
    <property type="entry name" value="Triger factor/SurA peptide-binding domain-like"/>
    <property type="match status" value="1"/>
</dbReference>
<comment type="caution">
    <text evidence="14">The sequence shown here is derived from an EMBL/GenBank/DDBJ whole genome shotgun (WGS) entry which is preliminary data.</text>
</comment>
<dbReference type="Proteomes" id="UP001595892">
    <property type="component" value="Unassembled WGS sequence"/>
</dbReference>
<dbReference type="RefSeq" id="WP_377003017.1">
    <property type="nucleotide sequence ID" value="NZ_JBHSGG010000003.1"/>
</dbReference>
<dbReference type="Gene3D" id="1.10.4030.10">
    <property type="entry name" value="Porin chaperone SurA, peptide-binding domain"/>
    <property type="match status" value="1"/>
</dbReference>
<dbReference type="EMBL" id="JBHSGG010000003">
    <property type="protein sequence ID" value="MFC4727025.1"/>
    <property type="molecule type" value="Genomic_DNA"/>
</dbReference>
<keyword evidence="7" id="KW-0143">Chaperone</keyword>
<keyword evidence="5 12" id="KW-1133">Transmembrane helix</keyword>
<evidence type="ECO:0000256" key="3">
    <source>
        <dbReference type="ARBA" id="ARBA00022519"/>
    </source>
</evidence>
<evidence type="ECO:0000256" key="9">
    <source>
        <dbReference type="ARBA" id="ARBA00040743"/>
    </source>
</evidence>
<sequence>MLQKLREKTTGWIAVVIIGLLAIPFVFVGVERYAADDMGTHVARIESPPTWWPSAPHAWPVRMLWDRHEITQQQFQERFQLYRQQVREQLGEQFDARDFDTPETRRQMVDRLVDEELLRLEALRGGMQATDVMVFEQIASEPAFQVDGQFDRERYRMTLLGAGLTPLGYQQSVRNDLQVRLLPTEITESTVVADAEVREFLRLSGQTRDLRWLEVPAAEDVAEPDAATLEAFHRDHAAAYRQPEQVALEYVEITPEMLPEVGEPSEAALRRLYEEQSNRFTQADQRLASHILVAVAPDADEAAVQAARERAEDIAAQARAEGADFAALAREASEDLGSRAAGGDLGWLEPGVADGAFEQALYTLEPGEVSDPVRTGEGWHVIQLREVRGGQRQSFESVRETLASEYVRTTRERAYSELSGRLIDRVYQDPTALAPAAEELELPLRTTAPFARGEGEGIAAHPEVQRAAFSEAGLRGEVSDAIELGANHLVLVRVREHRPAEPLPLESIRERVVADYLREQRAEAARVRAEALLARVRAGETLDALAEAETLALRSAAGVVRNAQAPAPELVAEAFRLPHPQDGVPAYGIARVGENYVVLAVDAVAEGDTALLTGPLHGMMRNQLAQLYASVEMRDYIDALRRQYRITVMEDRLR</sequence>
<dbReference type="InterPro" id="IPR046357">
    <property type="entry name" value="PPIase_dom_sf"/>
</dbReference>
<name>A0ABV9NJA1_9GAMM</name>
<evidence type="ECO:0000256" key="8">
    <source>
        <dbReference type="ARBA" id="ARBA00038408"/>
    </source>
</evidence>
<dbReference type="PANTHER" id="PTHR47529">
    <property type="entry name" value="PEPTIDYL-PROLYL CIS-TRANS ISOMERASE D"/>
    <property type="match status" value="1"/>
</dbReference>
<dbReference type="InterPro" id="IPR023058">
    <property type="entry name" value="PPIase_PpiC_CS"/>
</dbReference>
<evidence type="ECO:0000256" key="10">
    <source>
        <dbReference type="ARBA" id="ARBA00042775"/>
    </source>
</evidence>
<feature type="transmembrane region" description="Helical" evidence="12">
    <location>
        <begin position="12"/>
        <end position="30"/>
    </location>
</feature>
<evidence type="ECO:0000256" key="7">
    <source>
        <dbReference type="ARBA" id="ARBA00023186"/>
    </source>
</evidence>
<protein>
    <recommendedName>
        <fullName evidence="9">Periplasmic chaperone PpiD</fullName>
    </recommendedName>
    <alternativeName>
        <fullName evidence="10">Periplasmic folding chaperone</fullName>
    </alternativeName>
</protein>
<dbReference type="PANTHER" id="PTHR47529:SF1">
    <property type="entry name" value="PERIPLASMIC CHAPERONE PPID"/>
    <property type="match status" value="1"/>
</dbReference>
<evidence type="ECO:0000313" key="14">
    <source>
        <dbReference type="EMBL" id="MFC4727025.1"/>
    </source>
</evidence>
<evidence type="ECO:0000256" key="12">
    <source>
        <dbReference type="SAM" id="Phobius"/>
    </source>
</evidence>
<dbReference type="Gene3D" id="3.10.50.40">
    <property type="match status" value="1"/>
</dbReference>
<evidence type="ECO:0000256" key="4">
    <source>
        <dbReference type="ARBA" id="ARBA00022692"/>
    </source>
</evidence>
<dbReference type="PROSITE" id="PS50198">
    <property type="entry name" value="PPIC_PPIASE_2"/>
    <property type="match status" value="1"/>
</dbReference>
<evidence type="ECO:0000256" key="5">
    <source>
        <dbReference type="ARBA" id="ARBA00022989"/>
    </source>
</evidence>
<dbReference type="InterPro" id="IPR027304">
    <property type="entry name" value="Trigger_fact/SurA_dom_sf"/>
</dbReference>
<feature type="domain" description="PpiC" evidence="13">
    <location>
        <begin position="283"/>
        <end position="386"/>
    </location>
</feature>
<dbReference type="Pfam" id="PF13624">
    <property type="entry name" value="SurA_N_3"/>
    <property type="match status" value="2"/>
</dbReference>
<reference evidence="15" key="1">
    <citation type="journal article" date="2019" name="Int. J. Syst. Evol. Microbiol.">
        <title>The Global Catalogue of Microorganisms (GCM) 10K type strain sequencing project: providing services to taxonomists for standard genome sequencing and annotation.</title>
        <authorList>
            <consortium name="The Broad Institute Genomics Platform"/>
            <consortium name="The Broad Institute Genome Sequencing Center for Infectious Disease"/>
            <person name="Wu L."/>
            <person name="Ma J."/>
        </authorList>
    </citation>
    <scope>NUCLEOTIDE SEQUENCE [LARGE SCALE GENOMIC DNA]</scope>
    <source>
        <strain evidence="15">CGMCC 1.13574</strain>
    </source>
</reference>
<comment type="similarity">
    <text evidence="8">Belongs to the PpiD chaperone family.</text>
</comment>
<proteinExistence type="inferred from homology"/>
<keyword evidence="11" id="KW-0413">Isomerase</keyword>
<evidence type="ECO:0000259" key="13">
    <source>
        <dbReference type="PROSITE" id="PS50198"/>
    </source>
</evidence>
<evidence type="ECO:0000313" key="15">
    <source>
        <dbReference type="Proteomes" id="UP001595892"/>
    </source>
</evidence>